<accession>A0A2K3PA31</accession>
<name>A0A2K3PA31_TRIPR</name>
<gene>
    <name evidence="1" type="ORF">L195_g008750</name>
</gene>
<dbReference type="Proteomes" id="UP000236291">
    <property type="component" value="Unassembled WGS sequence"/>
</dbReference>
<organism evidence="1 2">
    <name type="scientific">Trifolium pratense</name>
    <name type="common">Red clover</name>
    <dbReference type="NCBI Taxonomy" id="57577"/>
    <lineage>
        <taxon>Eukaryota</taxon>
        <taxon>Viridiplantae</taxon>
        <taxon>Streptophyta</taxon>
        <taxon>Embryophyta</taxon>
        <taxon>Tracheophyta</taxon>
        <taxon>Spermatophyta</taxon>
        <taxon>Magnoliopsida</taxon>
        <taxon>eudicotyledons</taxon>
        <taxon>Gunneridae</taxon>
        <taxon>Pentapetalae</taxon>
        <taxon>rosids</taxon>
        <taxon>fabids</taxon>
        <taxon>Fabales</taxon>
        <taxon>Fabaceae</taxon>
        <taxon>Papilionoideae</taxon>
        <taxon>50 kb inversion clade</taxon>
        <taxon>NPAAA clade</taxon>
        <taxon>Hologalegina</taxon>
        <taxon>IRL clade</taxon>
        <taxon>Trifolieae</taxon>
        <taxon>Trifolium</taxon>
    </lineage>
</organism>
<reference evidence="1 2" key="1">
    <citation type="journal article" date="2014" name="Am. J. Bot.">
        <title>Genome assembly and annotation for red clover (Trifolium pratense; Fabaceae).</title>
        <authorList>
            <person name="Istvanek J."/>
            <person name="Jaros M."/>
            <person name="Krenek A."/>
            <person name="Repkova J."/>
        </authorList>
    </citation>
    <scope>NUCLEOTIDE SEQUENCE [LARGE SCALE GENOMIC DNA]</scope>
    <source>
        <strain evidence="2">cv. Tatra</strain>
        <tissue evidence="1">Young leaves</tissue>
    </source>
</reference>
<reference evidence="1 2" key="2">
    <citation type="journal article" date="2017" name="Front. Plant Sci.">
        <title>Gene Classification and Mining of Molecular Markers Useful in Red Clover (Trifolium pratense) Breeding.</title>
        <authorList>
            <person name="Istvanek J."/>
            <person name="Dluhosova J."/>
            <person name="Dluhos P."/>
            <person name="Patkova L."/>
            <person name="Nedelnik J."/>
            <person name="Repkova J."/>
        </authorList>
    </citation>
    <scope>NUCLEOTIDE SEQUENCE [LARGE SCALE GENOMIC DNA]</scope>
    <source>
        <strain evidence="2">cv. Tatra</strain>
        <tissue evidence="1">Young leaves</tissue>
    </source>
</reference>
<evidence type="ECO:0000313" key="2">
    <source>
        <dbReference type="Proteomes" id="UP000236291"/>
    </source>
</evidence>
<proteinExistence type="predicted"/>
<protein>
    <submittedName>
        <fullName evidence="1">Uncharacterized protein</fullName>
    </submittedName>
</protein>
<dbReference type="AlphaFoldDB" id="A0A2K3PA31"/>
<dbReference type="EMBL" id="ASHM01005061">
    <property type="protein sequence ID" value="PNY12127.1"/>
    <property type="molecule type" value="Genomic_DNA"/>
</dbReference>
<comment type="caution">
    <text evidence="1">The sequence shown here is derived from an EMBL/GenBank/DDBJ whole genome shotgun (WGS) entry which is preliminary data.</text>
</comment>
<evidence type="ECO:0000313" key="1">
    <source>
        <dbReference type="EMBL" id="PNY12127.1"/>
    </source>
</evidence>
<sequence>MLEEKLLEARYKIFDPPSSFEAYRNNIPMVLEAKGSISPRVRHEPCSYLKSIALHFQSIVHIASWKMLINGETGAH</sequence>